<name>Q96U99_NEUCS</name>
<accession>Q96U99</accession>
<feature type="region of interest" description="Disordered" evidence="1">
    <location>
        <begin position="1"/>
        <end position="30"/>
    </location>
</feature>
<gene>
    <name evidence="2" type="primary">B11E6.020</name>
</gene>
<dbReference type="AlphaFoldDB" id="Q96U99"/>
<reference evidence="2" key="1">
    <citation type="submission" date="2000-09" db="EMBL/GenBank/DDBJ databases">
        <authorList>
            <person name="Schulte U."/>
            <person name="Aign V."/>
            <person name="Hoheisel J."/>
            <person name="Brandt P."/>
            <person name="Fartmann B."/>
            <person name="Holland R."/>
            <person name="Nyakatura G."/>
            <person name="Mewes H.W."/>
            <person name="Mannhaupt G."/>
        </authorList>
    </citation>
    <scope>NUCLEOTIDE SEQUENCE</scope>
</reference>
<proteinExistence type="predicted"/>
<evidence type="ECO:0000313" key="2">
    <source>
        <dbReference type="EMBL" id="CAD11335.1"/>
    </source>
</evidence>
<dbReference type="EMBL" id="AL442043">
    <property type="protein sequence ID" value="CAD11335.1"/>
    <property type="molecule type" value="Genomic_DNA"/>
</dbReference>
<organism evidence="2">
    <name type="scientific">Neurospora crassa</name>
    <dbReference type="NCBI Taxonomy" id="5141"/>
    <lineage>
        <taxon>Eukaryota</taxon>
        <taxon>Fungi</taxon>
        <taxon>Dikarya</taxon>
        <taxon>Ascomycota</taxon>
        <taxon>Pezizomycotina</taxon>
        <taxon>Sordariomycetes</taxon>
        <taxon>Sordariomycetidae</taxon>
        <taxon>Sordariales</taxon>
        <taxon>Sordariaceae</taxon>
        <taxon>Neurospora</taxon>
    </lineage>
</organism>
<reference evidence="2" key="2">
    <citation type="submission" date="2001-11" db="EMBL/GenBank/DDBJ databases">
        <authorList>
            <person name="German Neurospora genome project"/>
        </authorList>
    </citation>
    <scope>NUCLEOTIDE SEQUENCE</scope>
</reference>
<protein>
    <submittedName>
        <fullName evidence="2">Uncharacterized protein B11E6.020</fullName>
    </submittedName>
</protein>
<evidence type="ECO:0000256" key="1">
    <source>
        <dbReference type="SAM" id="MobiDB-lite"/>
    </source>
</evidence>
<sequence>MGWMFASRSPSIIHQDEISQPQPPRMNTHINTDRLETQPLFWPFSQSHERQSGCGKVGGADRLALLTLVIG</sequence>
<dbReference type="HOGENOM" id="CLU_2740636_0_0_1"/>